<dbReference type="PANTHER" id="PTHR30265:SF4">
    <property type="entry name" value="KOW MOTIF FAMILY PROTEIN, EXPRESSED"/>
    <property type="match status" value="1"/>
</dbReference>
<dbReference type="GO" id="GO:0031564">
    <property type="term" value="P:transcription antitermination"/>
    <property type="evidence" value="ECO:0007669"/>
    <property type="project" value="UniProtKB-KW"/>
</dbReference>
<dbReference type="Gene3D" id="3.30.70.940">
    <property type="entry name" value="NusG, N-terminal domain"/>
    <property type="match status" value="1"/>
</dbReference>
<accession>A0AA37SSD6</accession>
<dbReference type="InterPro" id="IPR006645">
    <property type="entry name" value="NGN-like_dom"/>
</dbReference>
<dbReference type="InterPro" id="IPR043425">
    <property type="entry name" value="NusG-like"/>
</dbReference>
<name>A0AA37SSD6_9BACT</name>
<dbReference type="PANTHER" id="PTHR30265">
    <property type="entry name" value="RHO-INTERACTING TRANSCRIPTION TERMINATION FACTOR NUSG"/>
    <property type="match status" value="1"/>
</dbReference>
<dbReference type="Pfam" id="PF02357">
    <property type="entry name" value="NusG"/>
    <property type="match status" value="1"/>
</dbReference>
<protein>
    <recommendedName>
        <fullName evidence="4">NusG-like N-terminal domain-containing protein</fullName>
    </recommendedName>
</protein>
<keyword evidence="1" id="KW-0889">Transcription antitermination</keyword>
<dbReference type="EMBL" id="BSOH01000023">
    <property type="protein sequence ID" value="GLR18834.1"/>
    <property type="molecule type" value="Genomic_DNA"/>
</dbReference>
<sequence>MSQVSQTYNLKENRLDVNISRWFVVYTKYKTEKYVVDKLTKKGITAYVPLLKYTRRYTRKIKHYEVPLINCYVFVKIIKDEYVKVLETEYVSGFLKNRGNLNEVREEEIEILKRIVGEEDDVIGEAISFEAGKKVEIISGNLTGLKGKLVEKQGKNEFLIELESIGYQFRMVVDIQHLRGLN</sequence>
<dbReference type="RefSeq" id="WP_235292782.1">
    <property type="nucleotide sequence ID" value="NZ_BSOH01000023.1"/>
</dbReference>
<dbReference type="Proteomes" id="UP001156666">
    <property type="component" value="Unassembled WGS sequence"/>
</dbReference>
<dbReference type="InterPro" id="IPR036735">
    <property type="entry name" value="NGN_dom_sf"/>
</dbReference>
<evidence type="ECO:0000256" key="2">
    <source>
        <dbReference type="ARBA" id="ARBA00023015"/>
    </source>
</evidence>
<dbReference type="SUPFAM" id="SSF82679">
    <property type="entry name" value="N-utilization substance G protein NusG, N-terminal domain"/>
    <property type="match status" value="1"/>
</dbReference>
<evidence type="ECO:0000313" key="6">
    <source>
        <dbReference type="Proteomes" id="UP001156666"/>
    </source>
</evidence>
<reference evidence="5" key="1">
    <citation type="journal article" date="2014" name="Int. J. Syst. Evol. Microbiol.">
        <title>Complete genome sequence of Corynebacterium casei LMG S-19264T (=DSM 44701T), isolated from a smear-ripened cheese.</title>
        <authorList>
            <consortium name="US DOE Joint Genome Institute (JGI-PGF)"/>
            <person name="Walter F."/>
            <person name="Albersmeier A."/>
            <person name="Kalinowski J."/>
            <person name="Ruckert C."/>
        </authorList>
    </citation>
    <scope>NUCLEOTIDE SEQUENCE</scope>
    <source>
        <strain evidence="5">NBRC 108769</strain>
    </source>
</reference>
<proteinExistence type="predicted"/>
<gene>
    <name evidence="5" type="ORF">GCM10007940_34500</name>
</gene>
<keyword evidence="6" id="KW-1185">Reference proteome</keyword>
<organism evidence="5 6">
    <name type="scientific">Portibacter lacus</name>
    <dbReference type="NCBI Taxonomy" id="1099794"/>
    <lineage>
        <taxon>Bacteria</taxon>
        <taxon>Pseudomonadati</taxon>
        <taxon>Bacteroidota</taxon>
        <taxon>Saprospiria</taxon>
        <taxon>Saprospirales</taxon>
        <taxon>Haliscomenobacteraceae</taxon>
        <taxon>Portibacter</taxon>
    </lineage>
</organism>
<keyword evidence="3" id="KW-0804">Transcription</keyword>
<dbReference type="NCBIfam" id="NF033644">
    <property type="entry name" value="antiterm_UpxY"/>
    <property type="match status" value="1"/>
</dbReference>
<dbReference type="AlphaFoldDB" id="A0AA37SSD6"/>
<reference evidence="5" key="2">
    <citation type="submission" date="2023-01" db="EMBL/GenBank/DDBJ databases">
        <title>Draft genome sequence of Portibacter lacus strain NBRC 108769.</title>
        <authorList>
            <person name="Sun Q."/>
            <person name="Mori K."/>
        </authorList>
    </citation>
    <scope>NUCLEOTIDE SEQUENCE</scope>
    <source>
        <strain evidence="5">NBRC 108769</strain>
    </source>
</reference>
<evidence type="ECO:0000259" key="4">
    <source>
        <dbReference type="Pfam" id="PF02357"/>
    </source>
</evidence>
<evidence type="ECO:0000256" key="3">
    <source>
        <dbReference type="ARBA" id="ARBA00023163"/>
    </source>
</evidence>
<feature type="domain" description="NusG-like N-terminal" evidence="4">
    <location>
        <begin position="21"/>
        <end position="112"/>
    </location>
</feature>
<keyword evidence="2" id="KW-0805">Transcription regulation</keyword>
<comment type="caution">
    <text evidence="5">The sequence shown here is derived from an EMBL/GenBank/DDBJ whole genome shotgun (WGS) entry which is preliminary data.</text>
</comment>
<dbReference type="GO" id="GO:0006354">
    <property type="term" value="P:DNA-templated transcription elongation"/>
    <property type="evidence" value="ECO:0007669"/>
    <property type="project" value="InterPro"/>
</dbReference>
<dbReference type="CDD" id="cd09895">
    <property type="entry name" value="NGN_SP_UpxY"/>
    <property type="match status" value="1"/>
</dbReference>
<evidence type="ECO:0000313" key="5">
    <source>
        <dbReference type="EMBL" id="GLR18834.1"/>
    </source>
</evidence>
<evidence type="ECO:0000256" key="1">
    <source>
        <dbReference type="ARBA" id="ARBA00022814"/>
    </source>
</evidence>